<keyword evidence="2" id="KW-0472">Membrane</keyword>
<evidence type="ECO:0000256" key="1">
    <source>
        <dbReference type="PROSITE-ProRule" id="PRU00175"/>
    </source>
</evidence>
<sequence>MPRLTPLQQELLSDTAIFAVFFIVSALVFWCLHWQRRKELAKMIDYVSSYTRSQGQGSGGASTTGGEPAAEECAVCLGALEDGDVCCVLPACRHEFHRECMRRWFMTGKTNCPLCRTKVQPPAVAEIV</sequence>
<feature type="domain" description="RING-type" evidence="3">
    <location>
        <begin position="73"/>
        <end position="116"/>
    </location>
</feature>
<dbReference type="InterPro" id="IPR013083">
    <property type="entry name" value="Znf_RING/FYVE/PHD"/>
</dbReference>
<gene>
    <name evidence="4" type="ORF">QYE76_003649</name>
</gene>
<evidence type="ECO:0000313" key="5">
    <source>
        <dbReference type="Proteomes" id="UP001231189"/>
    </source>
</evidence>
<dbReference type="PROSITE" id="PS50089">
    <property type="entry name" value="ZF_RING_2"/>
    <property type="match status" value="1"/>
</dbReference>
<evidence type="ECO:0000313" key="4">
    <source>
        <dbReference type="EMBL" id="KAK1629334.1"/>
    </source>
</evidence>
<dbReference type="Pfam" id="PF13639">
    <property type="entry name" value="zf-RING_2"/>
    <property type="match status" value="1"/>
</dbReference>
<dbReference type="SMART" id="SM00184">
    <property type="entry name" value="RING"/>
    <property type="match status" value="1"/>
</dbReference>
<evidence type="ECO:0000256" key="2">
    <source>
        <dbReference type="SAM" id="Phobius"/>
    </source>
</evidence>
<keyword evidence="1" id="KW-0863">Zinc-finger</keyword>
<keyword evidence="2" id="KW-0812">Transmembrane</keyword>
<name>A0AAD8RQL8_LOLMU</name>
<keyword evidence="1" id="KW-0862">Zinc</keyword>
<dbReference type="AlphaFoldDB" id="A0AAD8RQL8"/>
<reference evidence="4" key="1">
    <citation type="submission" date="2023-07" db="EMBL/GenBank/DDBJ databases">
        <title>A chromosome-level genome assembly of Lolium multiflorum.</title>
        <authorList>
            <person name="Chen Y."/>
            <person name="Copetti D."/>
            <person name="Kolliker R."/>
            <person name="Studer B."/>
        </authorList>
    </citation>
    <scope>NUCLEOTIDE SEQUENCE</scope>
    <source>
        <strain evidence="4">02402/16</strain>
        <tissue evidence="4">Leaf</tissue>
    </source>
</reference>
<evidence type="ECO:0000259" key="3">
    <source>
        <dbReference type="PROSITE" id="PS50089"/>
    </source>
</evidence>
<dbReference type="Gene3D" id="3.30.40.10">
    <property type="entry name" value="Zinc/RING finger domain, C3HC4 (zinc finger)"/>
    <property type="match status" value="1"/>
</dbReference>
<keyword evidence="2" id="KW-1133">Transmembrane helix</keyword>
<accession>A0AAD8RQL8</accession>
<comment type="caution">
    <text evidence="4">The sequence shown here is derived from an EMBL/GenBank/DDBJ whole genome shotgun (WGS) entry which is preliminary data.</text>
</comment>
<proteinExistence type="predicted"/>
<dbReference type="GO" id="GO:0008270">
    <property type="term" value="F:zinc ion binding"/>
    <property type="evidence" value="ECO:0007669"/>
    <property type="project" value="UniProtKB-KW"/>
</dbReference>
<keyword evidence="5" id="KW-1185">Reference proteome</keyword>
<keyword evidence="1" id="KW-0479">Metal-binding</keyword>
<dbReference type="SUPFAM" id="SSF57850">
    <property type="entry name" value="RING/U-box"/>
    <property type="match status" value="1"/>
</dbReference>
<organism evidence="4 5">
    <name type="scientific">Lolium multiflorum</name>
    <name type="common">Italian ryegrass</name>
    <name type="synonym">Lolium perenne subsp. multiflorum</name>
    <dbReference type="NCBI Taxonomy" id="4521"/>
    <lineage>
        <taxon>Eukaryota</taxon>
        <taxon>Viridiplantae</taxon>
        <taxon>Streptophyta</taxon>
        <taxon>Embryophyta</taxon>
        <taxon>Tracheophyta</taxon>
        <taxon>Spermatophyta</taxon>
        <taxon>Magnoliopsida</taxon>
        <taxon>Liliopsida</taxon>
        <taxon>Poales</taxon>
        <taxon>Poaceae</taxon>
        <taxon>BOP clade</taxon>
        <taxon>Pooideae</taxon>
        <taxon>Poodae</taxon>
        <taxon>Poeae</taxon>
        <taxon>Poeae Chloroplast Group 2 (Poeae type)</taxon>
        <taxon>Loliodinae</taxon>
        <taxon>Loliinae</taxon>
        <taxon>Lolium</taxon>
    </lineage>
</organism>
<dbReference type="PANTHER" id="PTHR45676">
    <property type="entry name" value="RING-H2 FINGER PROTEIN ATL51-RELATED"/>
    <property type="match status" value="1"/>
</dbReference>
<dbReference type="EMBL" id="JAUUTY010000005">
    <property type="protein sequence ID" value="KAK1629334.1"/>
    <property type="molecule type" value="Genomic_DNA"/>
</dbReference>
<protein>
    <recommendedName>
        <fullName evidence="3">RING-type domain-containing protein</fullName>
    </recommendedName>
</protein>
<dbReference type="PANTHER" id="PTHR45676:SF41">
    <property type="entry name" value="RING-H2 FINGER PROTEIN ATL66"/>
    <property type="match status" value="1"/>
</dbReference>
<dbReference type="InterPro" id="IPR001841">
    <property type="entry name" value="Znf_RING"/>
</dbReference>
<dbReference type="Proteomes" id="UP001231189">
    <property type="component" value="Unassembled WGS sequence"/>
</dbReference>
<feature type="transmembrane region" description="Helical" evidence="2">
    <location>
        <begin position="15"/>
        <end position="34"/>
    </location>
</feature>